<comment type="caution">
    <text evidence="3">The sequence shown here is derived from an EMBL/GenBank/DDBJ whole genome shotgun (WGS) entry which is preliminary data.</text>
</comment>
<feature type="chain" id="PRO_5043552805" evidence="2">
    <location>
        <begin position="32"/>
        <end position="66"/>
    </location>
</feature>
<keyword evidence="2" id="KW-0732">Signal</keyword>
<feature type="compositionally biased region" description="Low complexity" evidence="1">
    <location>
        <begin position="33"/>
        <end position="49"/>
    </location>
</feature>
<gene>
    <name evidence="3" type="ORF">CRENBAI_004966</name>
</gene>
<sequence>TKVGERISTKHATTRQKAVLLLLLRFRGVAASASASTSAPTAPAAAHSALRGAHMDEEKAAVQDAH</sequence>
<feature type="region of interest" description="Disordered" evidence="1">
    <location>
        <begin position="33"/>
        <end position="66"/>
    </location>
</feature>
<evidence type="ECO:0000256" key="1">
    <source>
        <dbReference type="SAM" id="MobiDB-lite"/>
    </source>
</evidence>
<dbReference type="EMBL" id="JAHHUM010001284">
    <property type="protein sequence ID" value="KAK5612893.1"/>
    <property type="molecule type" value="Genomic_DNA"/>
</dbReference>
<feature type="non-terminal residue" evidence="3">
    <location>
        <position position="1"/>
    </location>
</feature>
<evidence type="ECO:0000313" key="3">
    <source>
        <dbReference type="EMBL" id="KAK5612893.1"/>
    </source>
</evidence>
<name>A0AAV9RV04_9TELE</name>
<reference evidence="3 4" key="1">
    <citation type="submission" date="2021-06" db="EMBL/GenBank/DDBJ databases">
        <authorList>
            <person name="Palmer J.M."/>
        </authorList>
    </citation>
    <scope>NUCLEOTIDE SEQUENCE [LARGE SCALE GENOMIC DNA]</scope>
    <source>
        <strain evidence="3 4">MEX-2019</strain>
        <tissue evidence="3">Muscle</tissue>
    </source>
</reference>
<evidence type="ECO:0000313" key="4">
    <source>
        <dbReference type="Proteomes" id="UP001311232"/>
    </source>
</evidence>
<accession>A0AAV9RV04</accession>
<dbReference type="AlphaFoldDB" id="A0AAV9RV04"/>
<protein>
    <submittedName>
        <fullName evidence="3">Uncharacterized protein</fullName>
    </submittedName>
</protein>
<organism evidence="3 4">
    <name type="scientific">Crenichthys baileyi</name>
    <name type="common">White River springfish</name>
    <dbReference type="NCBI Taxonomy" id="28760"/>
    <lineage>
        <taxon>Eukaryota</taxon>
        <taxon>Metazoa</taxon>
        <taxon>Chordata</taxon>
        <taxon>Craniata</taxon>
        <taxon>Vertebrata</taxon>
        <taxon>Euteleostomi</taxon>
        <taxon>Actinopterygii</taxon>
        <taxon>Neopterygii</taxon>
        <taxon>Teleostei</taxon>
        <taxon>Neoteleostei</taxon>
        <taxon>Acanthomorphata</taxon>
        <taxon>Ovalentaria</taxon>
        <taxon>Atherinomorphae</taxon>
        <taxon>Cyprinodontiformes</taxon>
        <taxon>Goodeidae</taxon>
        <taxon>Crenichthys</taxon>
    </lineage>
</organism>
<dbReference type="Proteomes" id="UP001311232">
    <property type="component" value="Unassembled WGS sequence"/>
</dbReference>
<feature type="compositionally biased region" description="Basic and acidic residues" evidence="1">
    <location>
        <begin position="53"/>
        <end position="66"/>
    </location>
</feature>
<proteinExistence type="predicted"/>
<feature type="signal peptide" evidence="2">
    <location>
        <begin position="1"/>
        <end position="31"/>
    </location>
</feature>
<keyword evidence="4" id="KW-1185">Reference proteome</keyword>
<evidence type="ECO:0000256" key="2">
    <source>
        <dbReference type="SAM" id="SignalP"/>
    </source>
</evidence>